<keyword evidence="1" id="KW-0853">WD repeat</keyword>
<evidence type="ECO:0000256" key="1">
    <source>
        <dbReference type="ARBA" id="ARBA00022574"/>
    </source>
</evidence>
<dbReference type="EMBL" id="KN822122">
    <property type="protein sequence ID" value="KIM56153.1"/>
    <property type="molecule type" value="Genomic_DNA"/>
</dbReference>
<dbReference type="OrthoDB" id="10262475at2759"/>
<keyword evidence="4" id="KW-1185">Reference proteome</keyword>
<keyword evidence="2" id="KW-0677">Repeat</keyword>
<evidence type="ECO:0000256" key="2">
    <source>
        <dbReference type="ARBA" id="ARBA00022737"/>
    </source>
</evidence>
<dbReference type="PANTHER" id="PTHR10971">
    <property type="entry name" value="MRNA EXPORT FACTOR AND BUB3"/>
    <property type="match status" value="1"/>
</dbReference>
<reference evidence="4" key="2">
    <citation type="submission" date="2015-01" db="EMBL/GenBank/DDBJ databases">
        <title>Evolutionary Origins and Diversification of the Mycorrhizal Mutualists.</title>
        <authorList>
            <consortium name="DOE Joint Genome Institute"/>
            <consortium name="Mycorrhizal Genomics Consortium"/>
            <person name="Kohler A."/>
            <person name="Kuo A."/>
            <person name="Nagy L.G."/>
            <person name="Floudas D."/>
            <person name="Copeland A."/>
            <person name="Barry K.W."/>
            <person name="Cichocki N."/>
            <person name="Veneault-Fourrey C."/>
            <person name="LaButti K."/>
            <person name="Lindquist E.A."/>
            <person name="Lipzen A."/>
            <person name="Lundell T."/>
            <person name="Morin E."/>
            <person name="Murat C."/>
            <person name="Riley R."/>
            <person name="Ohm R."/>
            <person name="Sun H."/>
            <person name="Tunlid A."/>
            <person name="Henrissat B."/>
            <person name="Grigoriev I.V."/>
            <person name="Hibbett D.S."/>
            <person name="Martin F."/>
        </authorList>
    </citation>
    <scope>NUCLEOTIDE SEQUENCE [LARGE SCALE GENOMIC DNA]</scope>
    <source>
        <strain evidence="4">Foug A</strain>
    </source>
</reference>
<dbReference type="Proteomes" id="UP000053989">
    <property type="component" value="Unassembled WGS sequence"/>
</dbReference>
<organism evidence="3 4">
    <name type="scientific">Scleroderma citrinum Foug A</name>
    <dbReference type="NCBI Taxonomy" id="1036808"/>
    <lineage>
        <taxon>Eukaryota</taxon>
        <taxon>Fungi</taxon>
        <taxon>Dikarya</taxon>
        <taxon>Basidiomycota</taxon>
        <taxon>Agaricomycotina</taxon>
        <taxon>Agaricomycetes</taxon>
        <taxon>Agaricomycetidae</taxon>
        <taxon>Boletales</taxon>
        <taxon>Sclerodermatineae</taxon>
        <taxon>Sclerodermataceae</taxon>
        <taxon>Scleroderma</taxon>
    </lineage>
</organism>
<proteinExistence type="predicted"/>
<dbReference type="AlphaFoldDB" id="A0A0C2Z2R6"/>
<gene>
    <name evidence="3" type="ORF">SCLCIDRAFT_1147438</name>
</gene>
<evidence type="ECO:0000313" key="3">
    <source>
        <dbReference type="EMBL" id="KIM56153.1"/>
    </source>
</evidence>
<sequence>MGVPVQTRDSSLKLMTWSVACMADGKDYAIDSVEGRICAEYFDLSTEIQDQKYVFSGTDRLSNVDHVWLVNALAFCIVYNISSSDGTVSI</sequence>
<dbReference type="Gene3D" id="2.130.10.10">
    <property type="entry name" value="YVTN repeat-like/Quinoprotein amine dehydrogenase"/>
    <property type="match status" value="1"/>
</dbReference>
<evidence type="ECO:0000313" key="4">
    <source>
        <dbReference type="Proteomes" id="UP000053989"/>
    </source>
</evidence>
<dbReference type="HOGENOM" id="CLU_2442146_0_0_1"/>
<dbReference type="STRING" id="1036808.A0A0C2Z2R6"/>
<reference evidence="3 4" key="1">
    <citation type="submission" date="2014-04" db="EMBL/GenBank/DDBJ databases">
        <authorList>
            <consortium name="DOE Joint Genome Institute"/>
            <person name="Kuo A."/>
            <person name="Kohler A."/>
            <person name="Nagy L.G."/>
            <person name="Floudas D."/>
            <person name="Copeland A."/>
            <person name="Barry K.W."/>
            <person name="Cichocki N."/>
            <person name="Veneault-Fourrey C."/>
            <person name="LaButti K."/>
            <person name="Lindquist E.A."/>
            <person name="Lipzen A."/>
            <person name="Lundell T."/>
            <person name="Morin E."/>
            <person name="Murat C."/>
            <person name="Sun H."/>
            <person name="Tunlid A."/>
            <person name="Henrissat B."/>
            <person name="Grigoriev I.V."/>
            <person name="Hibbett D.S."/>
            <person name="Martin F."/>
            <person name="Nordberg H.P."/>
            <person name="Cantor M.N."/>
            <person name="Hua S.X."/>
        </authorList>
    </citation>
    <scope>NUCLEOTIDE SEQUENCE [LARGE SCALE GENOMIC DNA]</scope>
    <source>
        <strain evidence="3 4">Foug A</strain>
    </source>
</reference>
<name>A0A0C2Z2R6_9AGAM</name>
<dbReference type="InParanoid" id="A0A0C2Z2R6"/>
<accession>A0A0C2Z2R6</accession>
<protein>
    <submittedName>
        <fullName evidence="3">Uncharacterized protein</fullName>
    </submittedName>
</protein>
<dbReference type="InterPro" id="IPR015943">
    <property type="entry name" value="WD40/YVTN_repeat-like_dom_sf"/>
</dbReference>